<keyword evidence="3" id="KW-0813">Transport</keyword>
<proteinExistence type="inferred from homology"/>
<dbReference type="Gene3D" id="2.60.40.1660">
    <property type="entry name" value="Na, k-atpase alpha subunit"/>
    <property type="match status" value="1"/>
</dbReference>
<evidence type="ECO:0000256" key="18">
    <source>
        <dbReference type="SAM" id="Phobius"/>
    </source>
</evidence>
<keyword evidence="5" id="KW-0633">Potassium transport</keyword>
<keyword evidence="13 18" id="KW-0472">Membrane</keyword>
<evidence type="ECO:0000256" key="16">
    <source>
        <dbReference type="ARBA" id="ARBA00023201"/>
    </source>
</evidence>
<evidence type="ECO:0000256" key="11">
    <source>
        <dbReference type="ARBA" id="ARBA00023053"/>
    </source>
</evidence>
<feature type="transmembrane region" description="Helical" evidence="18">
    <location>
        <begin position="49"/>
        <end position="71"/>
    </location>
</feature>
<evidence type="ECO:0000256" key="17">
    <source>
        <dbReference type="ARBA" id="ARBA00025540"/>
    </source>
</evidence>
<evidence type="ECO:0000256" key="3">
    <source>
        <dbReference type="ARBA" id="ARBA00022448"/>
    </source>
</evidence>
<dbReference type="EnsemblMetazoa" id="PHUM465330-RA">
    <property type="protein sequence ID" value="PHUM465330-PA"/>
    <property type="gene ID" value="PHUM465330"/>
</dbReference>
<comment type="subcellular location">
    <subcellularLocation>
        <location evidence="1">Cell membrane</location>
        <topology evidence="1">Single-pass type II membrane protein</topology>
    </subcellularLocation>
</comment>
<keyword evidence="6" id="KW-0740">Sodium/potassium transport</keyword>
<dbReference type="InParanoid" id="E0VVM0"/>
<keyword evidence="12" id="KW-0406">Ion transport</keyword>
<dbReference type="GeneID" id="8238608"/>
<reference evidence="19" key="1">
    <citation type="submission" date="2007-04" db="EMBL/GenBank/DDBJ databases">
        <title>Annotation of Pediculus humanus corporis strain USDA.</title>
        <authorList>
            <person name="Kirkness E."/>
            <person name="Hannick L."/>
            <person name="Hass B."/>
            <person name="Bruggner R."/>
            <person name="Lawson D."/>
            <person name="Bidwell S."/>
            <person name="Joardar V."/>
            <person name="Caler E."/>
            <person name="Walenz B."/>
            <person name="Inman J."/>
            <person name="Schobel S."/>
            <person name="Galinsky K."/>
            <person name="Amedeo P."/>
            <person name="Strausberg R."/>
        </authorList>
    </citation>
    <scope>NUCLEOTIDE SEQUENCE</scope>
    <source>
        <strain evidence="19">USDA</strain>
    </source>
</reference>
<dbReference type="GO" id="GO:0030007">
    <property type="term" value="P:intracellular potassium ion homeostasis"/>
    <property type="evidence" value="ECO:0007669"/>
    <property type="project" value="TreeGrafter"/>
</dbReference>
<keyword evidence="14" id="KW-1015">Disulfide bond</keyword>
<evidence type="ECO:0000256" key="2">
    <source>
        <dbReference type="ARBA" id="ARBA00005876"/>
    </source>
</evidence>
<dbReference type="RefSeq" id="XP_002430164.1">
    <property type="nucleotide sequence ID" value="XM_002430119.1"/>
</dbReference>
<evidence type="ECO:0000256" key="15">
    <source>
        <dbReference type="ARBA" id="ARBA00023180"/>
    </source>
</evidence>
<dbReference type="CTD" id="8238608"/>
<evidence type="ECO:0000256" key="8">
    <source>
        <dbReference type="ARBA" id="ARBA00022958"/>
    </source>
</evidence>
<dbReference type="Pfam" id="PF00287">
    <property type="entry name" value="Na_K-ATPase"/>
    <property type="match status" value="1"/>
</dbReference>
<keyword evidence="16" id="KW-0739">Sodium transport</keyword>
<evidence type="ECO:0000313" key="21">
    <source>
        <dbReference type="Proteomes" id="UP000009046"/>
    </source>
</evidence>
<comment type="function">
    <text evidence="17">This is the non-catalytic component of the active enzyme, which catalyzes the hydrolysis of ATP coupled with the exchange of Na(+) and K(+) ions across the plasma membrane. The beta subunit regulates, through assembly of alpha/beta heterodimers, the number of sodium pumps transported to the plasma membrane.</text>
</comment>
<dbReference type="OrthoDB" id="5912413at2759"/>
<dbReference type="GO" id="GO:0036376">
    <property type="term" value="P:sodium ion export across plasma membrane"/>
    <property type="evidence" value="ECO:0007669"/>
    <property type="project" value="TreeGrafter"/>
</dbReference>
<protein>
    <submittedName>
        <fullName evidence="19">Sodium/potassium-transporting ATPase subunit beta-2, putative</fullName>
    </submittedName>
</protein>
<dbReference type="HOGENOM" id="CLU_057702_0_0_1"/>
<dbReference type="GO" id="GO:0006883">
    <property type="term" value="P:intracellular sodium ion homeostasis"/>
    <property type="evidence" value="ECO:0007669"/>
    <property type="project" value="TreeGrafter"/>
</dbReference>
<dbReference type="STRING" id="121224.E0VVM0"/>
<evidence type="ECO:0000256" key="6">
    <source>
        <dbReference type="ARBA" id="ARBA00022607"/>
    </source>
</evidence>
<reference evidence="19" key="2">
    <citation type="submission" date="2007-04" db="EMBL/GenBank/DDBJ databases">
        <title>The genome of the human body louse.</title>
        <authorList>
            <consortium name="The Human Body Louse Genome Consortium"/>
            <person name="Kirkness E."/>
            <person name="Walenz B."/>
            <person name="Hass B."/>
            <person name="Bruggner R."/>
            <person name="Strausberg R."/>
        </authorList>
    </citation>
    <scope>NUCLEOTIDE SEQUENCE</scope>
    <source>
        <strain evidence="19">USDA</strain>
    </source>
</reference>
<evidence type="ECO:0000313" key="20">
    <source>
        <dbReference type="EnsemblMetazoa" id="PHUM465330-PA"/>
    </source>
</evidence>
<evidence type="ECO:0000256" key="9">
    <source>
        <dbReference type="ARBA" id="ARBA00022968"/>
    </source>
</evidence>
<dbReference type="GO" id="GO:0001671">
    <property type="term" value="F:ATPase activator activity"/>
    <property type="evidence" value="ECO:0007669"/>
    <property type="project" value="UniProtKB-ARBA"/>
</dbReference>
<dbReference type="InterPro" id="IPR038702">
    <property type="entry name" value="Na/K_ATPase_sub_beta_sf"/>
</dbReference>
<evidence type="ECO:0000256" key="10">
    <source>
        <dbReference type="ARBA" id="ARBA00022989"/>
    </source>
</evidence>
<keyword evidence="15" id="KW-0325">Glycoprotein</keyword>
<evidence type="ECO:0000313" key="19">
    <source>
        <dbReference type="EMBL" id="EEB17426.1"/>
    </source>
</evidence>
<evidence type="ECO:0000256" key="1">
    <source>
        <dbReference type="ARBA" id="ARBA00004401"/>
    </source>
</evidence>
<keyword evidence="8" id="KW-0630">Potassium</keyword>
<keyword evidence="11" id="KW-0915">Sodium</keyword>
<gene>
    <name evidence="20" type="primary">8238608</name>
    <name evidence="19" type="ORF">Phum_PHUM465330</name>
</gene>
<keyword evidence="4" id="KW-1003">Cell membrane</keyword>
<sequence>MSEKNKAIEQQFYTPPPKIGKWQSFKQFLWNSETSQFLGRTGSSWAKILLFYVIFYAGLAGFFSAMMVVFFQTLDSKIPKWQGDESLIGSNPGLGFRPMPPDANVESTLIWFKASDEKNYRHWTDELDKFLEEYKKRGTQPGGHNIEQCDYDRPPQPGKVCDVNIRDLHPCTSENAYNFKHSGPCIFLKLNKIYGWKPVFYNNTDDLPEKMSEELKRYIHDQKQRNAKSVNTVWVTCEGENPADVENIGPINYMPERGFPGYFFPYENNEGYLSPIVAVYFERPVSGVLINIECKAWAHNIHHDRLERRGSVHFELMID</sequence>
<evidence type="ECO:0000256" key="7">
    <source>
        <dbReference type="ARBA" id="ARBA00022692"/>
    </source>
</evidence>
<keyword evidence="21" id="KW-1185">Reference proteome</keyword>
<dbReference type="FunFam" id="2.60.40.1660:FF:000004">
    <property type="entry name" value="sodium/potassium-transporting ATPase subunit beta-2"/>
    <property type="match status" value="1"/>
</dbReference>
<dbReference type="PANTHER" id="PTHR11523:SF28">
    <property type="entry name" value="NA_K-ATPASE BETA SUBUNIT ISOFORM 4-RELATED"/>
    <property type="match status" value="1"/>
</dbReference>
<evidence type="ECO:0000256" key="14">
    <source>
        <dbReference type="ARBA" id="ARBA00023157"/>
    </source>
</evidence>
<dbReference type="eggNOG" id="KOG3927">
    <property type="taxonomic scope" value="Eukaryota"/>
</dbReference>
<dbReference type="AlphaFoldDB" id="E0VVM0"/>
<evidence type="ECO:0000256" key="4">
    <source>
        <dbReference type="ARBA" id="ARBA00022475"/>
    </source>
</evidence>
<evidence type="ECO:0000256" key="5">
    <source>
        <dbReference type="ARBA" id="ARBA00022538"/>
    </source>
</evidence>
<dbReference type="EMBL" id="AAZO01005657">
    <property type="status" value="NOT_ANNOTATED_CDS"/>
    <property type="molecule type" value="Genomic_DNA"/>
</dbReference>
<dbReference type="GO" id="GO:0005890">
    <property type="term" value="C:sodium:potassium-exchanging ATPase complex"/>
    <property type="evidence" value="ECO:0007669"/>
    <property type="project" value="InterPro"/>
</dbReference>
<keyword evidence="9" id="KW-0735">Signal-anchor</keyword>
<evidence type="ECO:0000256" key="12">
    <source>
        <dbReference type="ARBA" id="ARBA00023065"/>
    </source>
</evidence>
<dbReference type="KEGG" id="phu:Phum_PHUM465330"/>
<accession>E0VVM0</accession>
<dbReference type="GO" id="GO:1990573">
    <property type="term" value="P:potassium ion import across plasma membrane"/>
    <property type="evidence" value="ECO:0007669"/>
    <property type="project" value="TreeGrafter"/>
</dbReference>
<organism>
    <name type="scientific">Pediculus humanus subsp. corporis</name>
    <name type="common">Body louse</name>
    <dbReference type="NCBI Taxonomy" id="121224"/>
    <lineage>
        <taxon>Eukaryota</taxon>
        <taxon>Metazoa</taxon>
        <taxon>Ecdysozoa</taxon>
        <taxon>Arthropoda</taxon>
        <taxon>Hexapoda</taxon>
        <taxon>Insecta</taxon>
        <taxon>Pterygota</taxon>
        <taxon>Neoptera</taxon>
        <taxon>Paraneoptera</taxon>
        <taxon>Psocodea</taxon>
        <taxon>Troctomorpha</taxon>
        <taxon>Phthiraptera</taxon>
        <taxon>Anoplura</taxon>
        <taxon>Pediculidae</taxon>
        <taxon>Pediculus</taxon>
    </lineage>
</organism>
<dbReference type="OMA" id="WEGFRVF"/>
<dbReference type="EMBL" id="DS235812">
    <property type="protein sequence ID" value="EEB17426.1"/>
    <property type="molecule type" value="Genomic_DNA"/>
</dbReference>
<dbReference type="PANTHER" id="PTHR11523">
    <property type="entry name" value="SODIUM/POTASSIUM-DEPENDENT ATPASE BETA SUBUNIT"/>
    <property type="match status" value="1"/>
</dbReference>
<keyword evidence="10 18" id="KW-1133">Transmembrane helix</keyword>
<dbReference type="VEuPathDB" id="VectorBase:PHUM465330"/>
<dbReference type="PROSITE" id="PS00390">
    <property type="entry name" value="ATPASE_NA_K_BETA_1"/>
    <property type="match status" value="1"/>
</dbReference>
<keyword evidence="7 18" id="KW-0812">Transmembrane</keyword>
<comment type="similarity">
    <text evidence="2">Belongs to the X(+)/potassium ATPases subunit beta family.</text>
</comment>
<name>E0VVM0_PEDHC</name>
<dbReference type="InterPro" id="IPR000402">
    <property type="entry name" value="Na/K_ATPase_sub_beta"/>
</dbReference>
<evidence type="ECO:0000256" key="13">
    <source>
        <dbReference type="ARBA" id="ARBA00023136"/>
    </source>
</evidence>
<dbReference type="Proteomes" id="UP000009046">
    <property type="component" value="Unassembled WGS sequence"/>
</dbReference>
<reference evidence="20" key="3">
    <citation type="submission" date="2020-05" db="UniProtKB">
        <authorList>
            <consortium name="EnsemblMetazoa"/>
        </authorList>
    </citation>
    <scope>IDENTIFICATION</scope>
    <source>
        <strain evidence="20">USDA</strain>
    </source>
</reference>